<evidence type="ECO:0000256" key="1">
    <source>
        <dbReference type="SAM" id="MobiDB-lite"/>
    </source>
</evidence>
<gene>
    <name evidence="2" type="ORF">BSTOLATCC_MIC5150</name>
</gene>
<accession>A0AAU9IQW8</accession>
<protein>
    <submittedName>
        <fullName evidence="2">Uncharacterized protein</fullName>
    </submittedName>
</protein>
<dbReference type="Proteomes" id="UP001162131">
    <property type="component" value="Unassembled WGS sequence"/>
</dbReference>
<evidence type="ECO:0000313" key="3">
    <source>
        <dbReference type="Proteomes" id="UP001162131"/>
    </source>
</evidence>
<evidence type="ECO:0000313" key="2">
    <source>
        <dbReference type="EMBL" id="CAG9311890.1"/>
    </source>
</evidence>
<keyword evidence="3" id="KW-1185">Reference proteome</keyword>
<dbReference type="EMBL" id="CAJZBQ010000005">
    <property type="protein sequence ID" value="CAG9311890.1"/>
    <property type="molecule type" value="Genomic_DNA"/>
</dbReference>
<reference evidence="2" key="1">
    <citation type="submission" date="2021-09" db="EMBL/GenBank/DDBJ databases">
        <authorList>
            <consortium name="AG Swart"/>
            <person name="Singh M."/>
            <person name="Singh A."/>
            <person name="Seah K."/>
            <person name="Emmerich C."/>
        </authorList>
    </citation>
    <scope>NUCLEOTIDE SEQUENCE</scope>
    <source>
        <strain evidence="2">ATCC30299</strain>
    </source>
</reference>
<comment type="caution">
    <text evidence="2">The sequence shown here is derived from an EMBL/GenBank/DDBJ whole genome shotgun (WGS) entry which is preliminary data.</text>
</comment>
<name>A0AAU9IQW8_9CILI</name>
<feature type="region of interest" description="Disordered" evidence="1">
    <location>
        <begin position="244"/>
        <end position="264"/>
    </location>
</feature>
<sequence>MYRTQKSRQSNTYNTIKDELEHSKSSLALEIQASQVQNPLFSLATKSIKPLKPKKGFTDINSISFNGDPQLYSKITFVNNDPESNFFRLLNHAYNSRQPKEHTILKPAFSLADVNQPKVMRQYINVFQSHIKSDLNFSISNKTHYKSKEQYLKAFKNLRKSVETSQKPPKERQKNFLSKSFITHPQPLYRKSLSETKIKMPSIQKIPTKLFTQEPLIPSNQKSLIPPVRRSKRDLSLCSWTTDHTPESKHKHANSHLVNNYKFP</sequence>
<proteinExistence type="predicted"/>
<organism evidence="2 3">
    <name type="scientific">Blepharisma stoltei</name>
    <dbReference type="NCBI Taxonomy" id="1481888"/>
    <lineage>
        <taxon>Eukaryota</taxon>
        <taxon>Sar</taxon>
        <taxon>Alveolata</taxon>
        <taxon>Ciliophora</taxon>
        <taxon>Postciliodesmatophora</taxon>
        <taxon>Heterotrichea</taxon>
        <taxon>Heterotrichida</taxon>
        <taxon>Blepharismidae</taxon>
        <taxon>Blepharisma</taxon>
    </lineage>
</organism>
<dbReference type="AlphaFoldDB" id="A0AAU9IQW8"/>